<dbReference type="PROSITE" id="PS51677">
    <property type="entry name" value="NODB"/>
    <property type="match status" value="1"/>
</dbReference>
<proteinExistence type="predicted"/>
<evidence type="ECO:0000313" key="2">
    <source>
        <dbReference type="EMBL" id="SHD77194.1"/>
    </source>
</evidence>
<dbReference type="InterPro" id="IPR011330">
    <property type="entry name" value="Glyco_hydro/deAcase_b/a-brl"/>
</dbReference>
<dbReference type="SUPFAM" id="SSF88713">
    <property type="entry name" value="Glycoside hydrolase/deacetylase"/>
    <property type="match status" value="1"/>
</dbReference>
<dbReference type="HOGENOM" id="CLU_021264_0_0_9"/>
<dbReference type="AlphaFoldDB" id="M1ZDH1"/>
<gene>
    <name evidence="2" type="ORF">CUESP1_1833</name>
</gene>
<reference evidence="2 3" key="1">
    <citation type="submission" date="2016-11" db="EMBL/GenBank/DDBJ databases">
        <authorList>
            <person name="Manzoor S."/>
        </authorList>
    </citation>
    <scope>NUCLEOTIDE SEQUENCE [LARGE SCALE GENOMIC DNA]</scope>
    <source>
        <strain evidence="2">Clostridium ultunense strain Esp</strain>
    </source>
</reference>
<name>M1ZDH1_9FIRM</name>
<dbReference type="GO" id="GO:0005975">
    <property type="term" value="P:carbohydrate metabolic process"/>
    <property type="evidence" value="ECO:0007669"/>
    <property type="project" value="InterPro"/>
</dbReference>
<evidence type="ECO:0000259" key="1">
    <source>
        <dbReference type="PROSITE" id="PS51677"/>
    </source>
</evidence>
<dbReference type="PANTHER" id="PTHR10587">
    <property type="entry name" value="GLYCOSYL TRANSFERASE-RELATED"/>
    <property type="match status" value="1"/>
</dbReference>
<dbReference type="Gene3D" id="3.20.20.370">
    <property type="entry name" value="Glycoside hydrolase/deacetylase"/>
    <property type="match status" value="1"/>
</dbReference>
<protein>
    <submittedName>
        <fullName evidence="2">Polysaccharide deacetylase family sporulation protein PdaB</fullName>
    </submittedName>
</protein>
<keyword evidence="3" id="KW-1185">Reference proteome</keyword>
<dbReference type="EMBL" id="LT669839">
    <property type="protein sequence ID" value="SHD77194.1"/>
    <property type="molecule type" value="Genomic_DNA"/>
</dbReference>
<feature type="domain" description="NodB homology" evidence="1">
    <location>
        <begin position="48"/>
        <end position="231"/>
    </location>
</feature>
<dbReference type="OrthoDB" id="258610at2"/>
<evidence type="ECO:0000313" key="3">
    <source>
        <dbReference type="Proteomes" id="UP000245423"/>
    </source>
</evidence>
<dbReference type="RefSeq" id="WP_005586051.1">
    <property type="nucleotide sequence ID" value="NZ_LT669839.1"/>
</dbReference>
<dbReference type="GO" id="GO:0016810">
    <property type="term" value="F:hydrolase activity, acting on carbon-nitrogen (but not peptide) bonds"/>
    <property type="evidence" value="ECO:0007669"/>
    <property type="project" value="InterPro"/>
</dbReference>
<sequence length="245" mass="28656">MKKKKRFFLVLLFIFFIVFIILNNTHVSIVAIDNNYGKIVNHGSVEEHVIALTFDDGPHPKYTNEILDLLKEYDVKATFFVLGKLAEAYPDIIKRQWKEGHEIGNHTYSHIDTKKVTKEVLLEEYEKTQNIIFELTNNKPKLFRPPYGSFNNNTIDIMETNNSVIVLWSAHQDSKDWKNPEVKNIVNTTLSNLRNGDIILFHDYVYFENSNTIEALKKIIPELKKRGYRFVTVSELMNLESSTWE</sequence>
<dbReference type="Proteomes" id="UP000245423">
    <property type="component" value="Chromosome 1"/>
</dbReference>
<dbReference type="InterPro" id="IPR002509">
    <property type="entry name" value="NODB_dom"/>
</dbReference>
<dbReference type="InterPro" id="IPR050248">
    <property type="entry name" value="Polysacc_deacetylase_ArnD"/>
</dbReference>
<organism evidence="2 3">
    <name type="scientific">[Clostridium] ultunense Esp</name>
    <dbReference type="NCBI Taxonomy" id="1288971"/>
    <lineage>
        <taxon>Bacteria</taxon>
        <taxon>Bacillati</taxon>
        <taxon>Bacillota</taxon>
        <taxon>Tissierellia</taxon>
        <taxon>Tissierellales</taxon>
        <taxon>Tepidimicrobiaceae</taxon>
        <taxon>Schnuerera</taxon>
    </lineage>
</organism>
<dbReference type="Pfam" id="PF01522">
    <property type="entry name" value="Polysacc_deac_1"/>
    <property type="match status" value="1"/>
</dbReference>
<accession>M1ZDH1</accession>
<dbReference type="CDD" id="cd10917">
    <property type="entry name" value="CE4_NodB_like_6s_7s"/>
    <property type="match status" value="1"/>
</dbReference>